<gene>
    <name evidence="1" type="ORF">SAMN05444955_103310</name>
</gene>
<dbReference type="InterPro" id="IPR014988">
    <property type="entry name" value="Uncharacterised_YqcI/YcgG"/>
</dbReference>
<accession>A0A1H8CHE8</accession>
<dbReference type="RefSeq" id="WP_244527441.1">
    <property type="nucleotide sequence ID" value="NZ_FOCQ01000003.1"/>
</dbReference>
<reference evidence="1 2" key="1">
    <citation type="submission" date="2016-10" db="EMBL/GenBank/DDBJ databases">
        <authorList>
            <person name="de Groot N.N."/>
        </authorList>
    </citation>
    <scope>NUCLEOTIDE SEQUENCE [LARGE SCALE GENOMIC DNA]</scope>
    <source>
        <strain evidence="1 2">DSM 46701</strain>
    </source>
</reference>
<proteinExistence type="predicted"/>
<protein>
    <recommendedName>
        <fullName evidence="3">YqcI/YcgG family protein</fullName>
    </recommendedName>
</protein>
<evidence type="ECO:0000313" key="2">
    <source>
        <dbReference type="Proteomes" id="UP000199695"/>
    </source>
</evidence>
<dbReference type="AlphaFoldDB" id="A0A1H8CHE8"/>
<organism evidence="1 2">
    <name type="scientific">Lihuaxuella thermophila</name>
    <dbReference type="NCBI Taxonomy" id="1173111"/>
    <lineage>
        <taxon>Bacteria</taxon>
        <taxon>Bacillati</taxon>
        <taxon>Bacillota</taxon>
        <taxon>Bacilli</taxon>
        <taxon>Bacillales</taxon>
        <taxon>Thermoactinomycetaceae</taxon>
        <taxon>Lihuaxuella</taxon>
    </lineage>
</organism>
<dbReference type="PANTHER" id="PTHR40045:SF1">
    <property type="entry name" value="YQCI_YCGG FAMILY PROTEIN"/>
    <property type="match status" value="1"/>
</dbReference>
<dbReference type="EMBL" id="FOCQ01000003">
    <property type="protein sequence ID" value="SEM94523.1"/>
    <property type="molecule type" value="Genomic_DNA"/>
</dbReference>
<dbReference type="Pfam" id="PF08892">
    <property type="entry name" value="YqcI_YcgG"/>
    <property type="match status" value="1"/>
</dbReference>
<name>A0A1H8CHE8_9BACL</name>
<keyword evidence="2" id="KW-1185">Reference proteome</keyword>
<dbReference type="STRING" id="1173111.SAMN05444955_103310"/>
<dbReference type="Proteomes" id="UP000199695">
    <property type="component" value="Unassembled WGS sequence"/>
</dbReference>
<evidence type="ECO:0000313" key="1">
    <source>
        <dbReference type="EMBL" id="SEM94523.1"/>
    </source>
</evidence>
<dbReference type="PANTHER" id="PTHR40045">
    <property type="entry name" value="YCGG FAMILY PROTEIN"/>
    <property type="match status" value="1"/>
</dbReference>
<evidence type="ECO:0008006" key="3">
    <source>
        <dbReference type="Google" id="ProtNLM"/>
    </source>
</evidence>
<sequence length="266" mass="31431">MGELLHTQLLRRADLVAGKIPSWGLTAFKAFERDLLSKETPFPCIFGVEALKKDGLRYLFVEDHSESGWMQLRNGLLQYTEIFRRLGRMTSLAVFFKPYHQELTVEQYQRKFWSVLQFLHEHDPKPWPEEIPADWDDPLWEFCFNGEPIFVVCNTPAHIKRRSRHSATFMITFQPRWVFEELQGPKGEKGREAVRRRLVKYDEVDVHPAMGVYGDPKNREWKQYYITDSNESPSRCPFRFLHGLLRSKDKNLHDGGKESNSDEYDF</sequence>